<reference evidence="2" key="1">
    <citation type="submission" date="2022-11" db="UniProtKB">
        <authorList>
            <consortium name="WormBaseParasite"/>
        </authorList>
    </citation>
    <scope>IDENTIFICATION</scope>
</reference>
<sequence length="159" mass="17752">MHCILTIILIANISFSRLLITLNKRLRRITIVTATLSHRYQIVQNLENLKSLEPHAVLNSIFSGAALLLSILAHSLNAHGVIKVLSYFLTFNTYTVISLIIYIFTARSKVNKIKVATYFGEATNSSGRPPTLIKTTLGKVVRADNDINSHFASLKQMWA</sequence>
<accession>A0AC35GC91</accession>
<organism evidence="1 2">
    <name type="scientific">Panagrolaimus sp. PS1159</name>
    <dbReference type="NCBI Taxonomy" id="55785"/>
    <lineage>
        <taxon>Eukaryota</taxon>
        <taxon>Metazoa</taxon>
        <taxon>Ecdysozoa</taxon>
        <taxon>Nematoda</taxon>
        <taxon>Chromadorea</taxon>
        <taxon>Rhabditida</taxon>
        <taxon>Tylenchina</taxon>
        <taxon>Panagrolaimomorpha</taxon>
        <taxon>Panagrolaimoidea</taxon>
        <taxon>Panagrolaimidae</taxon>
        <taxon>Panagrolaimus</taxon>
    </lineage>
</organism>
<evidence type="ECO:0000313" key="1">
    <source>
        <dbReference type="Proteomes" id="UP000887580"/>
    </source>
</evidence>
<evidence type="ECO:0000313" key="2">
    <source>
        <dbReference type="WBParaSite" id="PS1159_v2.g3714.t1"/>
    </source>
</evidence>
<dbReference type="Proteomes" id="UP000887580">
    <property type="component" value="Unplaced"/>
</dbReference>
<proteinExistence type="predicted"/>
<dbReference type="WBParaSite" id="PS1159_v2.g3714.t1">
    <property type="protein sequence ID" value="PS1159_v2.g3714.t1"/>
    <property type="gene ID" value="PS1159_v2.g3714"/>
</dbReference>
<protein>
    <submittedName>
        <fullName evidence="2">Uncharacterized protein</fullName>
    </submittedName>
</protein>
<name>A0AC35GC91_9BILA</name>